<evidence type="ECO:0000256" key="1">
    <source>
        <dbReference type="SAM" id="SignalP"/>
    </source>
</evidence>
<name>A0A480AFX5_9CYAN</name>
<comment type="caution">
    <text evidence="2">The sequence shown here is derived from an EMBL/GenBank/DDBJ whole genome shotgun (WGS) entry which is preliminary data.</text>
</comment>
<evidence type="ECO:0008006" key="4">
    <source>
        <dbReference type="Google" id="ProtNLM"/>
    </source>
</evidence>
<evidence type="ECO:0000313" key="3">
    <source>
        <dbReference type="Proteomes" id="UP000299367"/>
    </source>
</evidence>
<accession>A0A480AFX5</accession>
<sequence length="209" mass="21862">MNLQKIALVTGLSVASVLGSGALSPAHAIVTNYEITGGTFSNGGTLRGYFKYDGSTYTDWSFSVTEANSTSLLNAFTYSAAQGSTLSNFSPSGFTLDYKLANPQFERTLVVAFDQALPLSIGQSTTITKSTPPFSAGTRESAFNTGASNSRGISGGIVTAVPWETDALPLVGATMVFGAGVFAKRKIAQGKIKNLNFEPVKSECLSNVD</sequence>
<proteinExistence type="predicted"/>
<feature type="signal peptide" evidence="1">
    <location>
        <begin position="1"/>
        <end position="28"/>
    </location>
</feature>
<dbReference type="EMBL" id="BJCF01000059">
    <property type="protein sequence ID" value="GCL43937.1"/>
    <property type="molecule type" value="Genomic_DNA"/>
</dbReference>
<gene>
    <name evidence="2" type="ORF">NIES80_36570</name>
</gene>
<protein>
    <recommendedName>
        <fullName evidence="4">PEP-CTERM sorting domain-containing protein</fullName>
    </recommendedName>
</protein>
<evidence type="ECO:0000313" key="2">
    <source>
        <dbReference type="EMBL" id="GCL43937.1"/>
    </source>
</evidence>
<feature type="chain" id="PRO_5019766449" description="PEP-CTERM sorting domain-containing protein" evidence="1">
    <location>
        <begin position="29"/>
        <end position="209"/>
    </location>
</feature>
<keyword evidence="1" id="KW-0732">Signal</keyword>
<dbReference type="OrthoDB" id="484456at2"/>
<organism evidence="2 3">
    <name type="scientific">Dolichospermum planctonicum</name>
    <dbReference type="NCBI Taxonomy" id="136072"/>
    <lineage>
        <taxon>Bacteria</taxon>
        <taxon>Bacillati</taxon>
        <taxon>Cyanobacteriota</taxon>
        <taxon>Cyanophyceae</taxon>
        <taxon>Nostocales</taxon>
        <taxon>Aphanizomenonaceae</taxon>
        <taxon>Dolichospermum</taxon>
    </lineage>
</organism>
<dbReference type="Proteomes" id="UP000299367">
    <property type="component" value="Unassembled WGS sequence"/>
</dbReference>
<reference evidence="3" key="1">
    <citation type="submission" date="2019-02" db="EMBL/GenBank/DDBJ databases">
        <title>Draft genome sequence of Dolichospermum planctonicum NIES-80.</title>
        <authorList>
            <person name="Yamaguchi H."/>
            <person name="Suzuki S."/>
            <person name="Kawachi M."/>
        </authorList>
    </citation>
    <scope>NUCLEOTIDE SEQUENCE [LARGE SCALE GENOMIC DNA]</scope>
    <source>
        <strain evidence="3">NIES-80</strain>
    </source>
</reference>
<dbReference type="RefSeq" id="WP_137909365.1">
    <property type="nucleotide sequence ID" value="NZ_BJCF01000059.1"/>
</dbReference>
<dbReference type="AlphaFoldDB" id="A0A480AFX5"/>